<dbReference type="GO" id="GO:0006513">
    <property type="term" value="P:protein monoubiquitination"/>
    <property type="evidence" value="ECO:0007669"/>
    <property type="project" value="TreeGrafter"/>
</dbReference>
<dbReference type="PANTHER" id="PTHR46077:SF1">
    <property type="entry name" value="TOP1 BINDING ARGININE_SERINE RICH PROTEIN, E3 UBIQUITIN LIGASE"/>
    <property type="match status" value="1"/>
</dbReference>
<dbReference type="Pfam" id="PF13639">
    <property type="entry name" value="zf-RING_2"/>
    <property type="match status" value="1"/>
</dbReference>
<dbReference type="EC" id="2.3.2.27" evidence="2"/>
<dbReference type="GO" id="GO:0000209">
    <property type="term" value="P:protein polyubiquitination"/>
    <property type="evidence" value="ECO:0007669"/>
    <property type="project" value="TreeGrafter"/>
</dbReference>
<proteinExistence type="predicted"/>
<evidence type="ECO:0000313" key="11">
    <source>
        <dbReference type="EMBL" id="KVH91407.1"/>
    </source>
</evidence>
<organism evidence="11 12">
    <name type="scientific">Cynara cardunculus var. scolymus</name>
    <name type="common">Globe artichoke</name>
    <name type="synonym">Cynara scolymus</name>
    <dbReference type="NCBI Taxonomy" id="59895"/>
    <lineage>
        <taxon>Eukaryota</taxon>
        <taxon>Viridiplantae</taxon>
        <taxon>Streptophyta</taxon>
        <taxon>Embryophyta</taxon>
        <taxon>Tracheophyta</taxon>
        <taxon>Spermatophyta</taxon>
        <taxon>Magnoliopsida</taxon>
        <taxon>eudicotyledons</taxon>
        <taxon>Gunneridae</taxon>
        <taxon>Pentapetalae</taxon>
        <taxon>asterids</taxon>
        <taxon>campanulids</taxon>
        <taxon>Asterales</taxon>
        <taxon>Asteraceae</taxon>
        <taxon>Carduoideae</taxon>
        <taxon>Cardueae</taxon>
        <taxon>Carduinae</taxon>
        <taxon>Cynara</taxon>
    </lineage>
</organism>
<keyword evidence="5 9" id="KW-0863">Zinc-finger</keyword>
<dbReference type="SUPFAM" id="SSF57850">
    <property type="entry name" value="RING/U-box"/>
    <property type="match status" value="1"/>
</dbReference>
<evidence type="ECO:0000313" key="12">
    <source>
        <dbReference type="Proteomes" id="UP000243975"/>
    </source>
</evidence>
<evidence type="ECO:0000256" key="4">
    <source>
        <dbReference type="ARBA" id="ARBA00022723"/>
    </source>
</evidence>
<keyword evidence="4" id="KW-0479">Metal-binding</keyword>
<dbReference type="OMA" id="SMQTYDT"/>
<comment type="caution">
    <text evidence="11">The sequence shown here is derived from an EMBL/GenBank/DDBJ whole genome shotgun (WGS) entry which is preliminary data.</text>
</comment>
<keyword evidence="6" id="KW-0862">Zinc</keyword>
<dbReference type="Gramene" id="KVH91407">
    <property type="protein sequence ID" value="KVH91407"/>
    <property type="gene ID" value="Ccrd_006572"/>
</dbReference>
<evidence type="ECO:0000256" key="2">
    <source>
        <dbReference type="ARBA" id="ARBA00012483"/>
    </source>
</evidence>
<dbReference type="InterPro" id="IPR017907">
    <property type="entry name" value="Znf_RING_CS"/>
</dbReference>
<dbReference type="Gene3D" id="3.30.40.10">
    <property type="entry name" value="Zinc/RING finger domain, C3HC4 (zinc finger)"/>
    <property type="match status" value="1"/>
</dbReference>
<evidence type="ECO:0000256" key="7">
    <source>
        <dbReference type="ARBA" id="ARBA00023015"/>
    </source>
</evidence>
<dbReference type="CDD" id="cd16574">
    <property type="entry name" value="RING-HC_Topors"/>
    <property type="match status" value="1"/>
</dbReference>
<dbReference type="AlphaFoldDB" id="A0A118JU99"/>
<reference evidence="11 12" key="1">
    <citation type="journal article" date="2016" name="Sci. Rep.">
        <title>The genome sequence of the outbreeding globe artichoke constructed de novo incorporating a phase-aware low-pass sequencing strategy of F1 progeny.</title>
        <authorList>
            <person name="Scaglione D."/>
            <person name="Reyes-Chin-Wo S."/>
            <person name="Acquadro A."/>
            <person name="Froenicke L."/>
            <person name="Portis E."/>
            <person name="Beitel C."/>
            <person name="Tirone M."/>
            <person name="Mauro R."/>
            <person name="Lo Monaco A."/>
            <person name="Mauromicale G."/>
            <person name="Faccioli P."/>
            <person name="Cattivelli L."/>
            <person name="Rieseberg L."/>
            <person name="Michelmore R."/>
            <person name="Lanteri S."/>
        </authorList>
    </citation>
    <scope>NUCLEOTIDE SEQUENCE [LARGE SCALE GENOMIC DNA]</scope>
    <source>
        <strain evidence="11">2C</strain>
    </source>
</reference>
<dbReference type="PROSITE" id="PS00518">
    <property type="entry name" value="ZF_RING_1"/>
    <property type="match status" value="1"/>
</dbReference>
<dbReference type="STRING" id="59895.A0A118JU99"/>
<keyword evidence="12" id="KW-1185">Reference proteome</keyword>
<dbReference type="InterPro" id="IPR058746">
    <property type="entry name" value="Znf_RING-type_Topors"/>
</dbReference>
<evidence type="ECO:0000256" key="1">
    <source>
        <dbReference type="ARBA" id="ARBA00000900"/>
    </source>
</evidence>
<evidence type="ECO:0000256" key="5">
    <source>
        <dbReference type="ARBA" id="ARBA00022771"/>
    </source>
</evidence>
<evidence type="ECO:0000256" key="8">
    <source>
        <dbReference type="ARBA" id="ARBA00023163"/>
    </source>
</evidence>
<evidence type="ECO:0000259" key="10">
    <source>
        <dbReference type="PROSITE" id="PS50089"/>
    </source>
</evidence>
<evidence type="ECO:0000256" key="6">
    <source>
        <dbReference type="ARBA" id="ARBA00022833"/>
    </source>
</evidence>
<dbReference type="SMART" id="SM00184">
    <property type="entry name" value="RING"/>
    <property type="match status" value="1"/>
</dbReference>
<keyword evidence="3" id="KW-0808">Transferase</keyword>
<dbReference type="PROSITE" id="PS50089">
    <property type="entry name" value="ZF_RING_2"/>
    <property type="match status" value="1"/>
</dbReference>
<keyword evidence="7" id="KW-0805">Transcription regulation</keyword>
<sequence length="333" mass="38176">MESSSSRCRRSSYGNRERFLNKHLGPAIMGKSCPICLCRIEEAALITVCLHAYCTNCIRKWSNLKRKCPLCNAPFASLFVGIDFNSRTFRTIHLSALREYGGKFNTNIGDLDGRRRDFMAQRRVIGISREELNVVNRRTRALPRQRSFGQSKMLPPGVNKERILQWRTSIYEQNLRAVPCPSRGSLEQGVMGRNSNRERLLKRIEPWIHRELHAALGDPDPTILVHLVTSIFISSLEEAHKVPSRPSGVEKKYLEPLQPFLFERTSTFWHELSLVDECLRLLHAAPVMAVVKALILLVRLTSSHHNPDPVCFAESSFNMETYDTVVKYVKWSN</sequence>
<evidence type="ECO:0000256" key="9">
    <source>
        <dbReference type="PROSITE-ProRule" id="PRU00175"/>
    </source>
</evidence>
<protein>
    <recommendedName>
        <fullName evidence="2">RING-type E3 ubiquitin transferase</fullName>
        <ecNumber evidence="2">2.3.2.27</ecNumber>
    </recommendedName>
</protein>
<dbReference type="Proteomes" id="UP000243975">
    <property type="component" value="Unassembled WGS sequence"/>
</dbReference>
<dbReference type="EMBL" id="LEKV01005020">
    <property type="protein sequence ID" value="KVH91407.1"/>
    <property type="molecule type" value="Genomic_DNA"/>
</dbReference>
<dbReference type="PANTHER" id="PTHR46077">
    <property type="entry name" value="E3 UBIQUITIN-PROTEIN LIGASE TOPORS"/>
    <property type="match status" value="1"/>
</dbReference>
<accession>A0A118JU99</accession>
<evidence type="ECO:0000256" key="3">
    <source>
        <dbReference type="ARBA" id="ARBA00022679"/>
    </source>
</evidence>
<gene>
    <name evidence="11" type="ORF">Ccrd_006572</name>
</gene>
<keyword evidence="8" id="KW-0804">Transcription</keyword>
<feature type="domain" description="RING-type" evidence="10">
    <location>
        <begin position="33"/>
        <end position="72"/>
    </location>
</feature>
<name>A0A118JU99_CYNCS</name>
<dbReference type="InterPro" id="IPR001841">
    <property type="entry name" value="Znf_RING"/>
</dbReference>
<comment type="catalytic activity">
    <reaction evidence="1">
        <text>S-ubiquitinyl-[E2 ubiquitin-conjugating enzyme]-L-cysteine + [acceptor protein]-L-lysine = [E2 ubiquitin-conjugating enzyme]-L-cysteine + N(6)-ubiquitinyl-[acceptor protein]-L-lysine.</text>
        <dbReference type="EC" id="2.3.2.27"/>
    </reaction>
</comment>
<dbReference type="InterPro" id="IPR013083">
    <property type="entry name" value="Znf_RING/FYVE/PHD"/>
</dbReference>
<dbReference type="GO" id="GO:0008270">
    <property type="term" value="F:zinc ion binding"/>
    <property type="evidence" value="ECO:0007669"/>
    <property type="project" value="UniProtKB-KW"/>
</dbReference>
<dbReference type="GO" id="GO:0061630">
    <property type="term" value="F:ubiquitin protein ligase activity"/>
    <property type="evidence" value="ECO:0007669"/>
    <property type="project" value="UniProtKB-EC"/>
</dbReference>